<feature type="compositionally biased region" description="Basic and acidic residues" evidence="1">
    <location>
        <begin position="13"/>
        <end position="26"/>
    </location>
</feature>
<feature type="region of interest" description="Disordered" evidence="1">
    <location>
        <begin position="1"/>
        <end position="39"/>
    </location>
</feature>
<proteinExistence type="predicted"/>
<dbReference type="Proteomes" id="UP001159641">
    <property type="component" value="Unassembled WGS sequence"/>
</dbReference>
<gene>
    <name evidence="2" type="ORF">J1605_000673</name>
</gene>
<feature type="compositionally biased region" description="Low complexity" evidence="1">
    <location>
        <begin position="112"/>
        <end position="123"/>
    </location>
</feature>
<evidence type="ECO:0000313" key="3">
    <source>
        <dbReference type="Proteomes" id="UP001159641"/>
    </source>
</evidence>
<feature type="region of interest" description="Disordered" evidence="1">
    <location>
        <begin position="53"/>
        <end position="132"/>
    </location>
</feature>
<comment type="caution">
    <text evidence="2">The sequence shown here is derived from an EMBL/GenBank/DDBJ whole genome shotgun (WGS) entry which is preliminary data.</text>
</comment>
<evidence type="ECO:0000256" key="1">
    <source>
        <dbReference type="SAM" id="MobiDB-lite"/>
    </source>
</evidence>
<feature type="region of interest" description="Disordered" evidence="1">
    <location>
        <begin position="220"/>
        <end position="263"/>
    </location>
</feature>
<keyword evidence="3" id="KW-1185">Reference proteome</keyword>
<evidence type="ECO:0000313" key="2">
    <source>
        <dbReference type="EMBL" id="KAJ8780630.1"/>
    </source>
</evidence>
<dbReference type="EMBL" id="JAIQCJ010002152">
    <property type="protein sequence ID" value="KAJ8780630.1"/>
    <property type="molecule type" value="Genomic_DNA"/>
</dbReference>
<accession>A0AB34GQA3</accession>
<feature type="compositionally biased region" description="Low complexity" evidence="1">
    <location>
        <begin position="85"/>
        <end position="101"/>
    </location>
</feature>
<feature type="region of interest" description="Disordered" evidence="1">
    <location>
        <begin position="148"/>
        <end position="170"/>
    </location>
</feature>
<reference evidence="2 3" key="1">
    <citation type="submission" date="2022-11" db="EMBL/GenBank/DDBJ databases">
        <title>Whole genome sequence of Eschrichtius robustus ER-17-0199.</title>
        <authorList>
            <person name="Bruniche-Olsen A."/>
            <person name="Black A.N."/>
            <person name="Fields C.J."/>
            <person name="Walden K."/>
            <person name="Dewoody J.A."/>
        </authorList>
    </citation>
    <scope>NUCLEOTIDE SEQUENCE [LARGE SCALE GENOMIC DNA]</scope>
    <source>
        <strain evidence="2">ER-17-0199</strain>
        <tissue evidence="2">Blubber</tissue>
    </source>
</reference>
<protein>
    <submittedName>
        <fullName evidence="2">Uncharacterized protein</fullName>
    </submittedName>
</protein>
<sequence>MEALGPAPAAILKAREAVPRRTERKCSAASSRTERSAGAAATRVLLLAALGRPRSAAVDREVPAGGAGQGPGAWGPRAGPGPNGAPGVAAMTGSRPPLARPGRGRPPGRGRGASVSSPNQGGQRDLGRKRRGGLGSLAVESWPFCEPRIPSARAEPPDGAPRAGPRASSGNLPRALGLGASRGACSSVGWVSLLGMCKVDPPGPPVLVVQSQGASLEEAALEHEREEDRRRPALRGLPRSGSGSGTGLTCVRETRSLPPSLPRPPYGPGLLLMLAAHSHRGPGGACGALQIRVGPAEVACGSRHRQAV</sequence>
<feature type="compositionally biased region" description="Basic and acidic residues" evidence="1">
    <location>
        <begin position="220"/>
        <end position="231"/>
    </location>
</feature>
<dbReference type="AlphaFoldDB" id="A0AB34GQA3"/>
<organism evidence="2 3">
    <name type="scientific">Eschrichtius robustus</name>
    <name type="common">California gray whale</name>
    <name type="synonym">Eschrichtius gibbosus</name>
    <dbReference type="NCBI Taxonomy" id="9764"/>
    <lineage>
        <taxon>Eukaryota</taxon>
        <taxon>Metazoa</taxon>
        <taxon>Chordata</taxon>
        <taxon>Craniata</taxon>
        <taxon>Vertebrata</taxon>
        <taxon>Euteleostomi</taxon>
        <taxon>Mammalia</taxon>
        <taxon>Eutheria</taxon>
        <taxon>Laurasiatheria</taxon>
        <taxon>Artiodactyla</taxon>
        <taxon>Whippomorpha</taxon>
        <taxon>Cetacea</taxon>
        <taxon>Mysticeti</taxon>
        <taxon>Eschrichtiidae</taxon>
        <taxon>Eschrichtius</taxon>
    </lineage>
</organism>
<name>A0AB34GQA3_ESCRO</name>